<dbReference type="Proteomes" id="UP000220102">
    <property type="component" value="Unassembled WGS sequence"/>
</dbReference>
<keyword evidence="4" id="KW-0808">Transferase</keyword>
<feature type="domain" description="Histidine kinase" evidence="8">
    <location>
        <begin position="262"/>
        <end position="470"/>
    </location>
</feature>
<evidence type="ECO:0000256" key="2">
    <source>
        <dbReference type="ARBA" id="ARBA00012438"/>
    </source>
</evidence>
<accession>A0A2A8CZ08</accession>
<dbReference type="PROSITE" id="PS50109">
    <property type="entry name" value="HIS_KIN"/>
    <property type="match status" value="1"/>
</dbReference>
<gene>
    <name evidence="9" type="ORF">CRI94_07670</name>
</gene>
<keyword evidence="7" id="KW-1133">Transmembrane helix</keyword>
<evidence type="ECO:0000256" key="7">
    <source>
        <dbReference type="SAM" id="Phobius"/>
    </source>
</evidence>
<evidence type="ECO:0000256" key="1">
    <source>
        <dbReference type="ARBA" id="ARBA00000085"/>
    </source>
</evidence>
<sequence length="470" mass="52886">MKAYRLSVRLKLGLIVFAGLIALASLAYTQRLVDRLRDREQSVIQLWADAQAQVAQAQQRTTNPYQQELSSLEAYLQAASAGTVGTSVNTAGGTVRALSPDDAARLREAVAWAETMPPTGELNFILNEILEPNPFSIPAIITDSLRQEPLFWRNVDVPESLDGLSASDSARAVQKLKRMRREMDATYEPIPIRIDLSGVEAADGAKLTQYVHYDESSLVKELRWFPYIQLIFVGLFIAVGYVGFSYVRRSEQSNLWVGMAREAAHQLGTPISSLMGWTEILRLPDLDEEQRMEAVEEIDKDVQRLNRVAARFSDIGSMPKLEERDLGPIIEQTADYIRRRAPQRGRRVTIKVDIPHPVVARVNEELFAWVIENLLKNALDAMEEEGEIEITGFDDGEYINIDVRDTGCGIDRREWRNIFRPGFSTKKRGWGLGLSLARRVVEEYHGGAIRLMESVPGEGSTFRVEIPRAS</sequence>
<organism evidence="9 10">
    <name type="scientific">Longibacter salinarum</name>
    <dbReference type="NCBI Taxonomy" id="1850348"/>
    <lineage>
        <taxon>Bacteria</taxon>
        <taxon>Pseudomonadati</taxon>
        <taxon>Rhodothermota</taxon>
        <taxon>Rhodothermia</taxon>
        <taxon>Rhodothermales</taxon>
        <taxon>Salisaetaceae</taxon>
        <taxon>Longibacter</taxon>
    </lineage>
</organism>
<evidence type="ECO:0000256" key="5">
    <source>
        <dbReference type="ARBA" id="ARBA00022777"/>
    </source>
</evidence>
<evidence type="ECO:0000256" key="6">
    <source>
        <dbReference type="ARBA" id="ARBA00023012"/>
    </source>
</evidence>
<dbReference type="EC" id="2.7.13.3" evidence="2"/>
<proteinExistence type="predicted"/>
<dbReference type="PANTHER" id="PTHR43711:SF31">
    <property type="entry name" value="HISTIDINE KINASE"/>
    <property type="match status" value="1"/>
</dbReference>
<evidence type="ECO:0000259" key="8">
    <source>
        <dbReference type="PROSITE" id="PS50109"/>
    </source>
</evidence>
<dbReference type="Pfam" id="PF00512">
    <property type="entry name" value="HisKA"/>
    <property type="match status" value="1"/>
</dbReference>
<dbReference type="InterPro" id="IPR005467">
    <property type="entry name" value="His_kinase_dom"/>
</dbReference>
<protein>
    <recommendedName>
        <fullName evidence="2">histidine kinase</fullName>
        <ecNumber evidence="2">2.7.13.3</ecNumber>
    </recommendedName>
</protein>
<name>A0A2A8CZ08_9BACT</name>
<comment type="catalytic activity">
    <reaction evidence="1">
        <text>ATP + protein L-histidine = ADP + protein N-phospho-L-histidine.</text>
        <dbReference type="EC" id="2.7.13.3"/>
    </reaction>
</comment>
<dbReference type="SMART" id="SM00387">
    <property type="entry name" value="HATPase_c"/>
    <property type="match status" value="1"/>
</dbReference>
<evidence type="ECO:0000313" key="9">
    <source>
        <dbReference type="EMBL" id="PEN13925.1"/>
    </source>
</evidence>
<dbReference type="InterPro" id="IPR050736">
    <property type="entry name" value="Sensor_HK_Regulatory"/>
</dbReference>
<dbReference type="Gene3D" id="1.10.287.130">
    <property type="match status" value="1"/>
</dbReference>
<dbReference type="OrthoDB" id="1931120at2"/>
<keyword evidence="3" id="KW-0597">Phosphoprotein</keyword>
<evidence type="ECO:0000256" key="3">
    <source>
        <dbReference type="ARBA" id="ARBA00022553"/>
    </source>
</evidence>
<dbReference type="InterPro" id="IPR003661">
    <property type="entry name" value="HisK_dim/P_dom"/>
</dbReference>
<evidence type="ECO:0000313" key="10">
    <source>
        <dbReference type="Proteomes" id="UP000220102"/>
    </source>
</evidence>
<dbReference type="Pfam" id="PF02518">
    <property type="entry name" value="HATPase_c"/>
    <property type="match status" value="1"/>
</dbReference>
<dbReference type="EMBL" id="PDEQ01000003">
    <property type="protein sequence ID" value="PEN13925.1"/>
    <property type="molecule type" value="Genomic_DNA"/>
</dbReference>
<dbReference type="PRINTS" id="PR00344">
    <property type="entry name" value="BCTRLSENSOR"/>
</dbReference>
<dbReference type="RefSeq" id="WP_098075087.1">
    <property type="nucleotide sequence ID" value="NZ_PDEQ01000003.1"/>
</dbReference>
<keyword evidence="5 9" id="KW-0418">Kinase</keyword>
<keyword evidence="7" id="KW-0472">Membrane</keyword>
<comment type="caution">
    <text evidence="9">The sequence shown here is derived from an EMBL/GenBank/DDBJ whole genome shotgun (WGS) entry which is preliminary data.</text>
</comment>
<feature type="transmembrane region" description="Helical" evidence="7">
    <location>
        <begin position="224"/>
        <end position="244"/>
    </location>
</feature>
<dbReference type="InterPro" id="IPR036097">
    <property type="entry name" value="HisK_dim/P_sf"/>
</dbReference>
<dbReference type="SMART" id="SM00388">
    <property type="entry name" value="HisKA"/>
    <property type="match status" value="1"/>
</dbReference>
<keyword evidence="6" id="KW-0902">Two-component regulatory system</keyword>
<dbReference type="GO" id="GO:0000155">
    <property type="term" value="F:phosphorelay sensor kinase activity"/>
    <property type="evidence" value="ECO:0007669"/>
    <property type="project" value="InterPro"/>
</dbReference>
<keyword evidence="10" id="KW-1185">Reference proteome</keyword>
<dbReference type="Gene3D" id="3.30.565.10">
    <property type="entry name" value="Histidine kinase-like ATPase, C-terminal domain"/>
    <property type="match status" value="1"/>
</dbReference>
<dbReference type="InterPro" id="IPR004358">
    <property type="entry name" value="Sig_transdc_His_kin-like_C"/>
</dbReference>
<keyword evidence="7" id="KW-0812">Transmembrane</keyword>
<dbReference type="AlphaFoldDB" id="A0A2A8CZ08"/>
<dbReference type="PANTHER" id="PTHR43711">
    <property type="entry name" value="TWO-COMPONENT HISTIDINE KINASE"/>
    <property type="match status" value="1"/>
</dbReference>
<dbReference type="SUPFAM" id="SSF47384">
    <property type="entry name" value="Homodimeric domain of signal transducing histidine kinase"/>
    <property type="match status" value="1"/>
</dbReference>
<dbReference type="InterPro" id="IPR003594">
    <property type="entry name" value="HATPase_dom"/>
</dbReference>
<dbReference type="InterPro" id="IPR036890">
    <property type="entry name" value="HATPase_C_sf"/>
</dbReference>
<dbReference type="SUPFAM" id="SSF55874">
    <property type="entry name" value="ATPase domain of HSP90 chaperone/DNA topoisomerase II/histidine kinase"/>
    <property type="match status" value="1"/>
</dbReference>
<dbReference type="CDD" id="cd00082">
    <property type="entry name" value="HisKA"/>
    <property type="match status" value="1"/>
</dbReference>
<evidence type="ECO:0000256" key="4">
    <source>
        <dbReference type="ARBA" id="ARBA00022679"/>
    </source>
</evidence>
<reference evidence="9 10" key="1">
    <citation type="submission" date="2017-10" db="EMBL/GenBank/DDBJ databases">
        <title>Draft genome of Longibacter Salinarum.</title>
        <authorList>
            <person name="Goh K.M."/>
            <person name="Shamsir M.S."/>
            <person name="Lim S.W."/>
        </authorList>
    </citation>
    <scope>NUCLEOTIDE SEQUENCE [LARGE SCALE GENOMIC DNA]</scope>
    <source>
        <strain evidence="9 10">KCTC 52045</strain>
    </source>
</reference>